<accession>A0A9P7N4D1</accession>
<keyword evidence="1" id="KW-0479">Metal-binding</keyword>
<sequence length="212" mass="23224">MSVASTPAGGGRGRTSFQQGSLHSRPEAPPHGGSRPASVKLSLDTLRLGESFDTIKLDVGLLAWHIGHFPKDNDTKLVEKVSEDDLYAILELSQNIGTNVDRIFSLRNQRRGPTDDSSNAEDAMSPSFENQQYTYSRPDLTTQESSDATRSSLRVPSKRPRSPSCRTCSTDHTPKWRNGPAGPGTLCNVCGLIYAKRRGRARGKHMRQPSSC</sequence>
<evidence type="ECO:0000256" key="3">
    <source>
        <dbReference type="ARBA" id="ARBA00022833"/>
    </source>
</evidence>
<dbReference type="PANTHER" id="PTHR47172">
    <property type="entry name" value="OS01G0976800 PROTEIN"/>
    <property type="match status" value="1"/>
</dbReference>
<keyword evidence="5" id="KW-0804">Transcription</keyword>
<dbReference type="GO" id="GO:0008270">
    <property type="term" value="F:zinc ion binding"/>
    <property type="evidence" value="ECO:0007669"/>
    <property type="project" value="UniProtKB-KW"/>
</dbReference>
<dbReference type="SMART" id="SM00401">
    <property type="entry name" value="ZnF_GATA"/>
    <property type="match status" value="1"/>
</dbReference>
<keyword evidence="10" id="KW-1185">Reference proteome</keyword>
<feature type="compositionally biased region" description="Polar residues" evidence="7">
    <location>
        <begin position="127"/>
        <end position="154"/>
    </location>
</feature>
<dbReference type="InterPro" id="IPR013088">
    <property type="entry name" value="Znf_NHR/GATA"/>
</dbReference>
<evidence type="ECO:0000256" key="4">
    <source>
        <dbReference type="ARBA" id="ARBA00023015"/>
    </source>
</evidence>
<dbReference type="Gene3D" id="3.30.50.10">
    <property type="entry name" value="Erythroid Transcription Factor GATA-1, subunit A"/>
    <property type="match status" value="1"/>
</dbReference>
<name>A0A9P7N4D1_9HYPO</name>
<dbReference type="Pfam" id="PF00320">
    <property type="entry name" value="GATA"/>
    <property type="match status" value="1"/>
</dbReference>
<evidence type="ECO:0000259" key="8">
    <source>
        <dbReference type="PROSITE" id="PS50114"/>
    </source>
</evidence>
<dbReference type="PROSITE" id="PS50114">
    <property type="entry name" value="GATA_ZN_FINGER_2"/>
    <property type="match status" value="1"/>
</dbReference>
<feature type="domain" description="GATA-type" evidence="8">
    <location>
        <begin position="159"/>
        <end position="194"/>
    </location>
</feature>
<keyword evidence="3" id="KW-0862">Zinc</keyword>
<dbReference type="GO" id="GO:0043565">
    <property type="term" value="F:sequence-specific DNA binding"/>
    <property type="evidence" value="ECO:0007669"/>
    <property type="project" value="InterPro"/>
</dbReference>
<organism evidence="9 10">
    <name type="scientific">Claviceps pusilla</name>
    <dbReference type="NCBI Taxonomy" id="123648"/>
    <lineage>
        <taxon>Eukaryota</taxon>
        <taxon>Fungi</taxon>
        <taxon>Dikarya</taxon>
        <taxon>Ascomycota</taxon>
        <taxon>Pezizomycotina</taxon>
        <taxon>Sordariomycetes</taxon>
        <taxon>Hypocreomycetidae</taxon>
        <taxon>Hypocreales</taxon>
        <taxon>Clavicipitaceae</taxon>
        <taxon>Claviceps</taxon>
    </lineage>
</organism>
<comment type="caution">
    <text evidence="9">The sequence shown here is derived from an EMBL/GenBank/DDBJ whole genome shotgun (WGS) entry which is preliminary data.</text>
</comment>
<keyword evidence="2 6" id="KW-0863">Zinc-finger</keyword>
<dbReference type="Proteomes" id="UP000748025">
    <property type="component" value="Unassembled WGS sequence"/>
</dbReference>
<feature type="region of interest" description="Disordered" evidence="7">
    <location>
        <begin position="108"/>
        <end position="180"/>
    </location>
</feature>
<dbReference type="CDD" id="cd00202">
    <property type="entry name" value="ZnF_GATA"/>
    <property type="match status" value="1"/>
</dbReference>
<evidence type="ECO:0000256" key="1">
    <source>
        <dbReference type="ARBA" id="ARBA00022723"/>
    </source>
</evidence>
<dbReference type="SUPFAM" id="SSF57716">
    <property type="entry name" value="Glucocorticoid receptor-like (DNA-binding domain)"/>
    <property type="match status" value="1"/>
</dbReference>
<dbReference type="OrthoDB" id="2162994at2759"/>
<dbReference type="EMBL" id="SRPW01003475">
    <property type="protein sequence ID" value="KAG5986878.1"/>
    <property type="molecule type" value="Genomic_DNA"/>
</dbReference>
<dbReference type="PANTHER" id="PTHR47172:SF24">
    <property type="entry name" value="GATA ZINC FINGER DOMAIN-CONTAINING PROTEIN 14-RELATED"/>
    <property type="match status" value="1"/>
</dbReference>
<reference evidence="9" key="1">
    <citation type="journal article" date="2020" name="bioRxiv">
        <title>Whole genome comparisons of ergot fungi reveals the divergence and evolution of species within the genus Claviceps are the result of varying mechanisms driving genome evolution and host range expansion.</title>
        <authorList>
            <person name="Wyka S.A."/>
            <person name="Mondo S.J."/>
            <person name="Liu M."/>
            <person name="Dettman J."/>
            <person name="Nalam V."/>
            <person name="Broders K.D."/>
        </authorList>
    </citation>
    <scope>NUCLEOTIDE SEQUENCE</scope>
    <source>
        <strain evidence="9">CCC 602</strain>
    </source>
</reference>
<evidence type="ECO:0000256" key="6">
    <source>
        <dbReference type="PROSITE-ProRule" id="PRU00094"/>
    </source>
</evidence>
<dbReference type="GO" id="GO:0006355">
    <property type="term" value="P:regulation of DNA-templated transcription"/>
    <property type="evidence" value="ECO:0007669"/>
    <property type="project" value="InterPro"/>
</dbReference>
<evidence type="ECO:0000313" key="9">
    <source>
        <dbReference type="EMBL" id="KAG5986878.1"/>
    </source>
</evidence>
<protein>
    <recommendedName>
        <fullName evidence="8">GATA-type domain-containing protein</fullName>
    </recommendedName>
</protein>
<gene>
    <name evidence="9" type="ORF">E4U43_005308</name>
</gene>
<proteinExistence type="predicted"/>
<evidence type="ECO:0000256" key="7">
    <source>
        <dbReference type="SAM" id="MobiDB-lite"/>
    </source>
</evidence>
<dbReference type="InterPro" id="IPR000679">
    <property type="entry name" value="Znf_GATA"/>
</dbReference>
<evidence type="ECO:0000256" key="5">
    <source>
        <dbReference type="ARBA" id="ARBA00023163"/>
    </source>
</evidence>
<dbReference type="AlphaFoldDB" id="A0A9P7N4D1"/>
<feature type="region of interest" description="Disordered" evidence="7">
    <location>
        <begin position="1"/>
        <end position="38"/>
    </location>
</feature>
<keyword evidence="4" id="KW-0805">Transcription regulation</keyword>
<evidence type="ECO:0000256" key="2">
    <source>
        <dbReference type="ARBA" id="ARBA00022771"/>
    </source>
</evidence>
<evidence type="ECO:0000313" key="10">
    <source>
        <dbReference type="Proteomes" id="UP000748025"/>
    </source>
</evidence>